<dbReference type="HAMAP" id="MF_01937">
    <property type="entry name" value="MenA_1"/>
    <property type="match status" value="1"/>
</dbReference>
<evidence type="ECO:0000256" key="5">
    <source>
        <dbReference type="ARBA" id="ARBA00022692"/>
    </source>
</evidence>
<dbReference type="GO" id="GO:0005886">
    <property type="term" value="C:plasma membrane"/>
    <property type="evidence" value="ECO:0007669"/>
    <property type="project" value="UniProtKB-SubCell"/>
</dbReference>
<feature type="transmembrane region" description="Helical" evidence="8">
    <location>
        <begin position="145"/>
        <end position="165"/>
    </location>
</feature>
<comment type="similarity">
    <text evidence="8">Belongs to the MenA family. Type 1 subfamily.</text>
</comment>
<keyword evidence="4 8" id="KW-0808">Transferase</keyword>
<dbReference type="Gene3D" id="1.10.357.140">
    <property type="entry name" value="UbiA prenyltransferase"/>
    <property type="match status" value="1"/>
</dbReference>
<sequence length="287" mass="31198">MNLKSVILAARPKTLPAAVVPVWLGCLLSSRVFGQLDLWLAFCTLMGAIWIQIATNFFNDAIDDEKGADTEARIGPTRATASGLMTRKQVYSWAFACLGIAALCGIPMIMERGPIMLAIGLPSFYLAYGYTGGPLPLAYRGLGELFVILFFGLVAVMGTVFVQLGEWPWQAAVLGLQLGFLSALLISINNLRDAEEDAGNDKRTLAVRWGRKPVLLSLLAMFITPYLLLAFLPGLSLQLLWFLIPFALGAKVIVSVCTTPASPVYNKYLGMAGVHLILFASVCTWVY</sequence>
<feature type="transmembrane region" description="Helical" evidence="8">
    <location>
        <begin position="268"/>
        <end position="286"/>
    </location>
</feature>
<gene>
    <name evidence="8 10" type="primary">menA</name>
    <name evidence="10" type="ORF">JIN82_00570</name>
</gene>
<comment type="subcellular location">
    <subcellularLocation>
        <location evidence="8">Cell membrane</location>
        <topology evidence="8">Multi-pass membrane protein</topology>
    </subcellularLocation>
    <subcellularLocation>
        <location evidence="1">Membrane</location>
        <topology evidence="1">Multi-pass membrane protein</topology>
    </subcellularLocation>
</comment>
<protein>
    <recommendedName>
        <fullName evidence="8 9">1,4-dihydroxy-2-naphthoate octaprenyltransferase</fullName>
        <shortName evidence="8">DHNA-octaprenyltransferase</shortName>
        <ecNumber evidence="8 9">2.5.1.74</ecNumber>
    </recommendedName>
</protein>
<evidence type="ECO:0000313" key="10">
    <source>
        <dbReference type="EMBL" id="MBK1789638.1"/>
    </source>
</evidence>
<dbReference type="Pfam" id="PF01040">
    <property type="entry name" value="UbiA"/>
    <property type="match status" value="1"/>
</dbReference>
<feature type="transmembrane region" description="Helical" evidence="8">
    <location>
        <begin position="115"/>
        <end position="133"/>
    </location>
</feature>
<evidence type="ECO:0000256" key="2">
    <source>
        <dbReference type="ARBA" id="ARBA00022428"/>
    </source>
</evidence>
<name>A0A8J7MAU3_9BACT</name>
<dbReference type="UniPathway" id="UPA00079">
    <property type="reaction ID" value="UER00168"/>
</dbReference>
<dbReference type="PANTHER" id="PTHR13929">
    <property type="entry name" value="1,4-DIHYDROXY-2-NAPHTHOATE OCTAPRENYLTRANSFERASE"/>
    <property type="match status" value="1"/>
</dbReference>
<dbReference type="CDD" id="cd13962">
    <property type="entry name" value="PT_UbiA_UBIAD1"/>
    <property type="match status" value="1"/>
</dbReference>
<feature type="transmembrane region" description="Helical" evidence="8">
    <location>
        <begin position="171"/>
        <end position="192"/>
    </location>
</feature>
<dbReference type="GO" id="GO:0009234">
    <property type="term" value="P:menaquinone biosynthetic process"/>
    <property type="evidence" value="ECO:0007669"/>
    <property type="project" value="UniProtKB-UniRule"/>
</dbReference>
<dbReference type="RefSeq" id="WP_200309657.1">
    <property type="nucleotide sequence ID" value="NZ_JAENIM010000008.1"/>
</dbReference>
<keyword evidence="5 8" id="KW-0812">Transmembrane</keyword>
<feature type="transmembrane region" description="Helical" evidence="8">
    <location>
        <begin position="238"/>
        <end position="256"/>
    </location>
</feature>
<evidence type="ECO:0000256" key="3">
    <source>
        <dbReference type="ARBA" id="ARBA00022475"/>
    </source>
</evidence>
<keyword evidence="7 8" id="KW-0472">Membrane</keyword>
<feature type="transmembrane region" description="Helical" evidence="8">
    <location>
        <begin position="90"/>
        <end position="109"/>
    </location>
</feature>
<dbReference type="PANTHER" id="PTHR13929:SF0">
    <property type="entry name" value="UBIA PRENYLTRANSFERASE DOMAIN-CONTAINING PROTEIN 1"/>
    <property type="match status" value="1"/>
</dbReference>
<evidence type="ECO:0000256" key="9">
    <source>
        <dbReference type="NCBIfam" id="TIGR00751"/>
    </source>
</evidence>
<comment type="caution">
    <text evidence="10">The sequence shown here is derived from an EMBL/GenBank/DDBJ whole genome shotgun (WGS) entry which is preliminary data.</text>
</comment>
<keyword evidence="2 8" id="KW-0474">Menaquinone biosynthesis</keyword>
<organism evidence="10 11">
    <name type="scientific">Persicirhabdus sediminis</name>
    <dbReference type="NCBI Taxonomy" id="454144"/>
    <lineage>
        <taxon>Bacteria</taxon>
        <taxon>Pseudomonadati</taxon>
        <taxon>Verrucomicrobiota</taxon>
        <taxon>Verrucomicrobiia</taxon>
        <taxon>Verrucomicrobiales</taxon>
        <taxon>Verrucomicrobiaceae</taxon>
        <taxon>Persicirhabdus</taxon>
    </lineage>
</organism>
<keyword evidence="3 8" id="KW-1003">Cell membrane</keyword>
<dbReference type="PIRSF" id="PIRSF005355">
    <property type="entry name" value="UBIAD1"/>
    <property type="match status" value="1"/>
</dbReference>
<feature type="transmembrane region" description="Helical" evidence="8">
    <location>
        <begin position="39"/>
        <end position="58"/>
    </location>
</feature>
<dbReference type="InterPro" id="IPR026046">
    <property type="entry name" value="UBIAD1"/>
</dbReference>
<dbReference type="EC" id="2.5.1.74" evidence="8 9"/>
<dbReference type="InterPro" id="IPR000537">
    <property type="entry name" value="UbiA_prenyltransferase"/>
</dbReference>
<dbReference type="GO" id="GO:0046428">
    <property type="term" value="F:1,4-dihydroxy-2-naphthoate polyprenyltransferase activity"/>
    <property type="evidence" value="ECO:0007669"/>
    <property type="project" value="UniProtKB-UniRule"/>
</dbReference>
<feature type="transmembrane region" description="Helical" evidence="8">
    <location>
        <begin position="213"/>
        <end position="232"/>
    </location>
</feature>
<comment type="catalytic activity">
    <reaction evidence="8">
        <text>an all-trans-polyprenyl diphosphate + 1,4-dihydroxy-2-naphthoate + H(+) = a 2-demethylmenaquinol + CO2 + diphosphate</text>
        <dbReference type="Rhea" id="RHEA:26478"/>
        <dbReference type="Rhea" id="RHEA-COMP:9563"/>
        <dbReference type="Rhea" id="RHEA-COMP:9564"/>
        <dbReference type="ChEBI" id="CHEBI:11173"/>
        <dbReference type="ChEBI" id="CHEBI:15378"/>
        <dbReference type="ChEBI" id="CHEBI:16526"/>
        <dbReference type="ChEBI" id="CHEBI:33019"/>
        <dbReference type="ChEBI" id="CHEBI:55437"/>
        <dbReference type="ChEBI" id="CHEBI:58914"/>
        <dbReference type="EC" id="2.5.1.74"/>
    </reaction>
</comment>
<dbReference type="PROSITE" id="PS51257">
    <property type="entry name" value="PROKAR_LIPOPROTEIN"/>
    <property type="match status" value="1"/>
</dbReference>
<dbReference type="InterPro" id="IPR004657">
    <property type="entry name" value="MenA"/>
</dbReference>
<proteinExistence type="inferred from homology"/>
<dbReference type="EMBL" id="JAENIM010000008">
    <property type="protein sequence ID" value="MBK1789638.1"/>
    <property type="molecule type" value="Genomic_DNA"/>
</dbReference>
<evidence type="ECO:0000313" key="11">
    <source>
        <dbReference type="Proteomes" id="UP000624703"/>
    </source>
</evidence>
<dbReference type="NCBIfam" id="TIGR00751">
    <property type="entry name" value="menA"/>
    <property type="match status" value="1"/>
</dbReference>
<evidence type="ECO:0000256" key="6">
    <source>
        <dbReference type="ARBA" id="ARBA00022989"/>
    </source>
</evidence>
<evidence type="ECO:0000256" key="7">
    <source>
        <dbReference type="ARBA" id="ARBA00023136"/>
    </source>
</evidence>
<keyword evidence="11" id="KW-1185">Reference proteome</keyword>
<evidence type="ECO:0000256" key="4">
    <source>
        <dbReference type="ARBA" id="ARBA00022679"/>
    </source>
</evidence>
<reference evidence="10" key="1">
    <citation type="submission" date="2021-01" db="EMBL/GenBank/DDBJ databases">
        <title>Modified the classification status of verrucomicrobia.</title>
        <authorList>
            <person name="Feng X."/>
        </authorList>
    </citation>
    <scope>NUCLEOTIDE SEQUENCE</scope>
    <source>
        <strain evidence="10">_KCTC 22039</strain>
    </source>
</reference>
<comment type="function">
    <text evidence="8">Conversion of 1,4-dihydroxy-2-naphthoate (DHNA) to demethylmenaquinone (DMK).</text>
</comment>
<dbReference type="GO" id="GO:0042371">
    <property type="term" value="P:vitamin K biosynthetic process"/>
    <property type="evidence" value="ECO:0007669"/>
    <property type="project" value="TreeGrafter"/>
</dbReference>
<comment type="pathway">
    <text evidence="8">Quinol/quinone metabolism; menaquinone biosynthesis; menaquinol from 1,4-dihydroxy-2-naphthoate: step 1/2.</text>
</comment>
<keyword evidence="6 8" id="KW-1133">Transmembrane helix</keyword>
<dbReference type="Proteomes" id="UP000624703">
    <property type="component" value="Unassembled WGS sequence"/>
</dbReference>
<dbReference type="InterPro" id="IPR044878">
    <property type="entry name" value="UbiA_sf"/>
</dbReference>
<evidence type="ECO:0000256" key="1">
    <source>
        <dbReference type="ARBA" id="ARBA00004141"/>
    </source>
</evidence>
<evidence type="ECO:0000256" key="8">
    <source>
        <dbReference type="HAMAP-Rule" id="MF_01937"/>
    </source>
</evidence>
<accession>A0A8J7MAU3</accession>
<dbReference type="AlphaFoldDB" id="A0A8J7MAU3"/>